<dbReference type="Gene3D" id="1.10.10.10">
    <property type="entry name" value="Winged helix-like DNA-binding domain superfamily/Winged helix DNA-binding domain"/>
    <property type="match status" value="1"/>
</dbReference>
<dbReference type="InterPro" id="IPR036390">
    <property type="entry name" value="WH_DNA-bd_sf"/>
</dbReference>
<dbReference type="PANTHER" id="PTHR24567">
    <property type="entry name" value="CRP FAMILY TRANSCRIPTIONAL REGULATORY PROTEIN"/>
    <property type="match status" value="1"/>
</dbReference>
<keyword evidence="3" id="KW-0804">Transcription</keyword>
<evidence type="ECO:0000259" key="4">
    <source>
        <dbReference type="PROSITE" id="PS50042"/>
    </source>
</evidence>
<comment type="caution">
    <text evidence="6">The sequence shown here is derived from an EMBL/GenBank/DDBJ whole genome shotgun (WGS) entry which is preliminary data.</text>
</comment>
<dbReference type="Pfam" id="PF13545">
    <property type="entry name" value="HTH_Crp_2"/>
    <property type="match status" value="1"/>
</dbReference>
<dbReference type="InterPro" id="IPR000595">
    <property type="entry name" value="cNMP-bd_dom"/>
</dbReference>
<reference evidence="6 7" key="1">
    <citation type="submission" date="2023-07" db="EMBL/GenBank/DDBJ databases">
        <title>Genomic Encyclopedia of Type Strains, Phase IV (KMG-IV): sequencing the most valuable type-strain genomes for metagenomic binning, comparative biology and taxonomic classification.</title>
        <authorList>
            <person name="Goeker M."/>
        </authorList>
    </citation>
    <scope>NUCLEOTIDE SEQUENCE [LARGE SCALE GENOMIC DNA]</scope>
    <source>
        <strain evidence="6 7">DSM 19562</strain>
    </source>
</reference>
<dbReference type="Pfam" id="PF00027">
    <property type="entry name" value="cNMP_binding"/>
    <property type="match status" value="1"/>
</dbReference>
<proteinExistence type="predicted"/>
<dbReference type="InterPro" id="IPR018490">
    <property type="entry name" value="cNMP-bd_dom_sf"/>
</dbReference>
<dbReference type="SUPFAM" id="SSF51206">
    <property type="entry name" value="cAMP-binding domain-like"/>
    <property type="match status" value="1"/>
</dbReference>
<dbReference type="InterPro" id="IPR050397">
    <property type="entry name" value="Env_Response_Regulators"/>
</dbReference>
<evidence type="ECO:0000256" key="2">
    <source>
        <dbReference type="ARBA" id="ARBA00023125"/>
    </source>
</evidence>
<evidence type="ECO:0000259" key="5">
    <source>
        <dbReference type="PROSITE" id="PS51063"/>
    </source>
</evidence>
<feature type="domain" description="HTH crp-type" evidence="5">
    <location>
        <begin position="114"/>
        <end position="188"/>
    </location>
</feature>
<dbReference type="SMART" id="SM00419">
    <property type="entry name" value="HTH_CRP"/>
    <property type="match status" value="1"/>
</dbReference>
<name>A0ABU0HMZ7_9HYPH</name>
<dbReference type="Proteomes" id="UP001236369">
    <property type="component" value="Unassembled WGS sequence"/>
</dbReference>
<dbReference type="SUPFAM" id="SSF46785">
    <property type="entry name" value="Winged helix' DNA-binding domain"/>
    <property type="match status" value="1"/>
</dbReference>
<dbReference type="InterPro" id="IPR012318">
    <property type="entry name" value="HTH_CRP"/>
</dbReference>
<keyword evidence="1" id="KW-0805">Transcription regulation</keyword>
<dbReference type="EMBL" id="JAUSVV010000007">
    <property type="protein sequence ID" value="MDQ0443703.1"/>
    <property type="molecule type" value="Genomic_DNA"/>
</dbReference>
<dbReference type="PROSITE" id="PS51063">
    <property type="entry name" value="HTH_CRP_2"/>
    <property type="match status" value="1"/>
</dbReference>
<evidence type="ECO:0000313" key="6">
    <source>
        <dbReference type="EMBL" id="MDQ0443703.1"/>
    </source>
</evidence>
<gene>
    <name evidence="6" type="ORF">QO016_003208</name>
</gene>
<dbReference type="PANTHER" id="PTHR24567:SF68">
    <property type="entry name" value="DNA-BINDING TRANSCRIPTIONAL DUAL REGULATOR CRP"/>
    <property type="match status" value="1"/>
</dbReference>
<keyword evidence="2" id="KW-0238">DNA-binding</keyword>
<evidence type="ECO:0000256" key="3">
    <source>
        <dbReference type="ARBA" id="ARBA00023163"/>
    </source>
</evidence>
<dbReference type="InterPro" id="IPR036388">
    <property type="entry name" value="WH-like_DNA-bd_sf"/>
</dbReference>
<dbReference type="PROSITE" id="PS50042">
    <property type="entry name" value="CNMP_BINDING_3"/>
    <property type="match status" value="1"/>
</dbReference>
<dbReference type="RefSeq" id="WP_238252511.1">
    <property type="nucleotide sequence ID" value="NZ_BPQX01000055.1"/>
</dbReference>
<accession>A0ABU0HMZ7</accession>
<dbReference type="PROSITE" id="PS51257">
    <property type="entry name" value="PROKAR_LIPOPROTEIN"/>
    <property type="match status" value="1"/>
</dbReference>
<dbReference type="CDD" id="cd00038">
    <property type="entry name" value="CAP_ED"/>
    <property type="match status" value="1"/>
</dbReference>
<evidence type="ECO:0000256" key="1">
    <source>
        <dbReference type="ARBA" id="ARBA00023015"/>
    </source>
</evidence>
<sequence>MVPARQDLIREGDRTETVYLVLSGFACCYKILPRGRRCISGLMVPGDFCDPRASILDEMDHSIATMTDCTVVEIPRQTMWRLIEDHPRIAHAVCWSMLVDGAVTREWLIGIARRLAPERMAHLFCELLLRLRAVGLAASNEYALPFTQSDLADMLGLTPIHVNRVLRDLRSRGLIVLSRRRLRILDEARLIAFCSFNPNYLHRIPVIDRISTEKAMNDY</sequence>
<keyword evidence="7" id="KW-1185">Reference proteome</keyword>
<dbReference type="Gene3D" id="2.60.120.10">
    <property type="entry name" value="Jelly Rolls"/>
    <property type="match status" value="1"/>
</dbReference>
<protein>
    <submittedName>
        <fullName evidence="6">CRP-like cAMP-binding protein</fullName>
    </submittedName>
</protein>
<feature type="domain" description="Cyclic nucleotide-binding" evidence="4">
    <location>
        <begin position="1"/>
        <end position="83"/>
    </location>
</feature>
<dbReference type="InterPro" id="IPR014710">
    <property type="entry name" value="RmlC-like_jellyroll"/>
</dbReference>
<evidence type="ECO:0000313" key="7">
    <source>
        <dbReference type="Proteomes" id="UP001236369"/>
    </source>
</evidence>
<organism evidence="6 7">
    <name type="scientific">Methylobacterium persicinum</name>
    <dbReference type="NCBI Taxonomy" id="374426"/>
    <lineage>
        <taxon>Bacteria</taxon>
        <taxon>Pseudomonadati</taxon>
        <taxon>Pseudomonadota</taxon>
        <taxon>Alphaproteobacteria</taxon>
        <taxon>Hyphomicrobiales</taxon>
        <taxon>Methylobacteriaceae</taxon>
        <taxon>Methylobacterium</taxon>
    </lineage>
</organism>